<sequence>MFSARWSSTSATATSPATDSCGGPSRKATMGW</sequence>
<feature type="region of interest" description="Disordered" evidence="1">
    <location>
        <begin position="1"/>
        <end position="32"/>
    </location>
</feature>
<dbReference type="AlphaFoldDB" id="A0A0A9GLR1"/>
<proteinExistence type="predicted"/>
<dbReference type="EMBL" id="GBRH01174410">
    <property type="protein sequence ID" value="JAE23486.1"/>
    <property type="molecule type" value="Transcribed_RNA"/>
</dbReference>
<reference evidence="2" key="1">
    <citation type="submission" date="2014-09" db="EMBL/GenBank/DDBJ databases">
        <authorList>
            <person name="Magalhaes I.L.F."/>
            <person name="Oliveira U."/>
            <person name="Santos F.R."/>
            <person name="Vidigal T.H.D.A."/>
            <person name="Brescovit A.D."/>
            <person name="Santos A.J."/>
        </authorList>
    </citation>
    <scope>NUCLEOTIDE SEQUENCE</scope>
    <source>
        <tissue evidence="2">Shoot tissue taken approximately 20 cm above the soil surface</tissue>
    </source>
</reference>
<evidence type="ECO:0000313" key="2">
    <source>
        <dbReference type="EMBL" id="JAE23486.1"/>
    </source>
</evidence>
<reference evidence="2" key="2">
    <citation type="journal article" date="2015" name="Data Brief">
        <title>Shoot transcriptome of the giant reed, Arundo donax.</title>
        <authorList>
            <person name="Barrero R.A."/>
            <person name="Guerrero F.D."/>
            <person name="Moolhuijzen P."/>
            <person name="Goolsby J.A."/>
            <person name="Tidwell J."/>
            <person name="Bellgard S.E."/>
            <person name="Bellgard M.I."/>
        </authorList>
    </citation>
    <scope>NUCLEOTIDE SEQUENCE</scope>
    <source>
        <tissue evidence="2">Shoot tissue taken approximately 20 cm above the soil surface</tissue>
    </source>
</reference>
<protein>
    <submittedName>
        <fullName evidence="2">Uncharacterized protein</fullName>
    </submittedName>
</protein>
<evidence type="ECO:0000256" key="1">
    <source>
        <dbReference type="SAM" id="MobiDB-lite"/>
    </source>
</evidence>
<accession>A0A0A9GLR1</accession>
<organism evidence="2">
    <name type="scientific">Arundo donax</name>
    <name type="common">Giant reed</name>
    <name type="synonym">Donax arundinaceus</name>
    <dbReference type="NCBI Taxonomy" id="35708"/>
    <lineage>
        <taxon>Eukaryota</taxon>
        <taxon>Viridiplantae</taxon>
        <taxon>Streptophyta</taxon>
        <taxon>Embryophyta</taxon>
        <taxon>Tracheophyta</taxon>
        <taxon>Spermatophyta</taxon>
        <taxon>Magnoliopsida</taxon>
        <taxon>Liliopsida</taxon>
        <taxon>Poales</taxon>
        <taxon>Poaceae</taxon>
        <taxon>PACMAD clade</taxon>
        <taxon>Arundinoideae</taxon>
        <taxon>Arundineae</taxon>
        <taxon>Arundo</taxon>
    </lineage>
</organism>
<name>A0A0A9GLR1_ARUDO</name>
<feature type="compositionally biased region" description="Low complexity" evidence="1">
    <location>
        <begin position="1"/>
        <end position="20"/>
    </location>
</feature>